<evidence type="ECO:0000259" key="9">
    <source>
        <dbReference type="PROSITE" id="PS50850"/>
    </source>
</evidence>
<dbReference type="InterPro" id="IPR050549">
    <property type="entry name" value="MFS_Trehalose_Transporter"/>
</dbReference>
<feature type="transmembrane region" description="Helical" evidence="8">
    <location>
        <begin position="385"/>
        <end position="412"/>
    </location>
</feature>
<dbReference type="SUPFAM" id="SSF103473">
    <property type="entry name" value="MFS general substrate transporter"/>
    <property type="match status" value="1"/>
</dbReference>
<keyword evidence="2" id="KW-0813">Transport</keyword>
<dbReference type="PANTHER" id="PTHR48021">
    <property type="match status" value="1"/>
</dbReference>
<keyword evidence="3" id="KW-1003">Cell membrane</keyword>
<evidence type="ECO:0000256" key="3">
    <source>
        <dbReference type="ARBA" id="ARBA00022475"/>
    </source>
</evidence>
<feature type="transmembrane region" description="Helical" evidence="8">
    <location>
        <begin position="140"/>
        <end position="158"/>
    </location>
</feature>
<gene>
    <name evidence="10" type="ORF">NEZAVI_LOCUS10333</name>
</gene>
<feature type="transmembrane region" description="Helical" evidence="8">
    <location>
        <begin position="54"/>
        <end position="74"/>
    </location>
</feature>
<evidence type="ECO:0000256" key="1">
    <source>
        <dbReference type="ARBA" id="ARBA00004651"/>
    </source>
</evidence>
<dbReference type="PRINTS" id="PR00171">
    <property type="entry name" value="SUGRTRNSPORT"/>
</dbReference>
<dbReference type="InterPro" id="IPR020846">
    <property type="entry name" value="MFS_dom"/>
</dbReference>
<dbReference type="GO" id="GO:0022857">
    <property type="term" value="F:transmembrane transporter activity"/>
    <property type="evidence" value="ECO:0007669"/>
    <property type="project" value="InterPro"/>
</dbReference>
<dbReference type="PROSITE" id="PS00217">
    <property type="entry name" value="SUGAR_TRANSPORT_2"/>
    <property type="match status" value="1"/>
</dbReference>
<reference evidence="10" key="1">
    <citation type="submission" date="2022-01" db="EMBL/GenBank/DDBJ databases">
        <authorList>
            <person name="King R."/>
        </authorList>
    </citation>
    <scope>NUCLEOTIDE SEQUENCE</scope>
</reference>
<feature type="transmembrane region" description="Helical" evidence="8">
    <location>
        <begin position="250"/>
        <end position="271"/>
    </location>
</feature>
<feature type="transmembrane region" description="Helical" evidence="8">
    <location>
        <begin position="105"/>
        <end position="128"/>
    </location>
</feature>
<dbReference type="Pfam" id="PF00083">
    <property type="entry name" value="Sugar_tr"/>
    <property type="match status" value="1"/>
</dbReference>
<dbReference type="InterPro" id="IPR003663">
    <property type="entry name" value="Sugar/inositol_transpt"/>
</dbReference>
<comment type="subcellular location">
    <subcellularLocation>
        <location evidence="1">Cell membrane</location>
        <topology evidence="1">Multi-pass membrane protein</topology>
    </subcellularLocation>
</comment>
<sequence>MSSTMEAQEDRPSQLRIYLIVLAVSTIYLSTGMVGGWSSPVLPKLDLTVHEQGLVTSIAFFGAAPGPFVTTFCLDTIGRKGTLFIISSFFLASWIILLISQNVYVIYIARLLAGLGIGGSISGIPVYISEVALAEIRGRLGAVSTMMMSLGALIMYLVGPSVSYTTISIFGMALALLAFVIFFVPESPFHHINKGRKKEAEMALQKLRGYSTQEKLEEELEEIIKTNTQKEENAIGWLEGLKRKAALKGIGLGIFLSSMTYLSGLVVQSAYAQIIYTSFKLSFSASYIGVVITIASISFSFLPALLVNKCIGMKSGIVISAFGCGLSCVFLGVYFYFIRAGYDLYDYSYISIVLSVANTVSHSFGLGGLVYTLEAELLPMSVKGIGMGIVVCSGSLIGFGVLQMFPIIASAYGYSADFFGLGIIMLVFATLGIFILPDTTGKTLQEIEELLS</sequence>
<evidence type="ECO:0000256" key="6">
    <source>
        <dbReference type="ARBA" id="ARBA00022989"/>
    </source>
</evidence>
<dbReference type="EMBL" id="OV725081">
    <property type="protein sequence ID" value="CAH1401274.1"/>
    <property type="molecule type" value="Genomic_DNA"/>
</dbReference>
<feature type="transmembrane region" description="Helical" evidence="8">
    <location>
        <begin position="164"/>
        <end position="184"/>
    </location>
</feature>
<feature type="transmembrane region" description="Helical" evidence="8">
    <location>
        <begin position="15"/>
        <end position="34"/>
    </location>
</feature>
<protein>
    <recommendedName>
        <fullName evidence="9">Major facilitator superfamily (MFS) profile domain-containing protein</fullName>
    </recommendedName>
</protein>
<dbReference type="GO" id="GO:0005886">
    <property type="term" value="C:plasma membrane"/>
    <property type="evidence" value="ECO:0007669"/>
    <property type="project" value="UniProtKB-SubCell"/>
</dbReference>
<proteinExistence type="predicted"/>
<dbReference type="PANTHER" id="PTHR48021:SF1">
    <property type="entry name" value="GH07001P-RELATED"/>
    <property type="match status" value="1"/>
</dbReference>
<dbReference type="AlphaFoldDB" id="A0A9P0MQI5"/>
<dbReference type="Proteomes" id="UP001152798">
    <property type="component" value="Chromosome 5"/>
</dbReference>
<keyword evidence="7 8" id="KW-0472">Membrane</keyword>
<accession>A0A9P0MQI5</accession>
<evidence type="ECO:0000256" key="4">
    <source>
        <dbReference type="ARBA" id="ARBA00022597"/>
    </source>
</evidence>
<feature type="transmembrane region" description="Helical" evidence="8">
    <location>
        <begin position="418"/>
        <end position="436"/>
    </location>
</feature>
<evidence type="ECO:0000256" key="8">
    <source>
        <dbReference type="SAM" id="Phobius"/>
    </source>
</evidence>
<feature type="domain" description="Major facilitator superfamily (MFS) profile" evidence="9">
    <location>
        <begin position="16"/>
        <end position="440"/>
    </location>
</feature>
<evidence type="ECO:0000313" key="11">
    <source>
        <dbReference type="Proteomes" id="UP001152798"/>
    </source>
</evidence>
<organism evidence="10 11">
    <name type="scientific">Nezara viridula</name>
    <name type="common">Southern green stink bug</name>
    <name type="synonym">Cimex viridulus</name>
    <dbReference type="NCBI Taxonomy" id="85310"/>
    <lineage>
        <taxon>Eukaryota</taxon>
        <taxon>Metazoa</taxon>
        <taxon>Ecdysozoa</taxon>
        <taxon>Arthropoda</taxon>
        <taxon>Hexapoda</taxon>
        <taxon>Insecta</taxon>
        <taxon>Pterygota</taxon>
        <taxon>Neoptera</taxon>
        <taxon>Paraneoptera</taxon>
        <taxon>Hemiptera</taxon>
        <taxon>Heteroptera</taxon>
        <taxon>Panheteroptera</taxon>
        <taxon>Pentatomomorpha</taxon>
        <taxon>Pentatomoidea</taxon>
        <taxon>Pentatomidae</taxon>
        <taxon>Pentatominae</taxon>
        <taxon>Nezara</taxon>
    </lineage>
</organism>
<evidence type="ECO:0000256" key="7">
    <source>
        <dbReference type="ARBA" id="ARBA00023136"/>
    </source>
</evidence>
<evidence type="ECO:0000256" key="2">
    <source>
        <dbReference type="ARBA" id="ARBA00022448"/>
    </source>
</evidence>
<name>A0A9P0MQI5_NEZVI</name>
<evidence type="ECO:0000313" key="10">
    <source>
        <dbReference type="EMBL" id="CAH1401274.1"/>
    </source>
</evidence>
<keyword evidence="11" id="KW-1185">Reference proteome</keyword>
<dbReference type="FunFam" id="1.20.1250.20:FF:000218">
    <property type="entry name" value="facilitated trehalose transporter Tret1"/>
    <property type="match status" value="1"/>
</dbReference>
<dbReference type="InterPro" id="IPR005829">
    <property type="entry name" value="Sugar_transporter_CS"/>
</dbReference>
<feature type="transmembrane region" description="Helical" evidence="8">
    <location>
        <begin position="317"/>
        <end position="337"/>
    </location>
</feature>
<keyword evidence="5 8" id="KW-0812">Transmembrane</keyword>
<keyword evidence="4" id="KW-0762">Sugar transport</keyword>
<feature type="transmembrane region" description="Helical" evidence="8">
    <location>
        <begin position="81"/>
        <end position="99"/>
    </location>
</feature>
<evidence type="ECO:0000256" key="5">
    <source>
        <dbReference type="ARBA" id="ARBA00022692"/>
    </source>
</evidence>
<dbReference type="OrthoDB" id="6612832at2759"/>
<dbReference type="PROSITE" id="PS50850">
    <property type="entry name" value="MFS"/>
    <property type="match status" value="1"/>
</dbReference>
<dbReference type="InterPro" id="IPR005828">
    <property type="entry name" value="MFS_sugar_transport-like"/>
</dbReference>
<feature type="transmembrane region" description="Helical" evidence="8">
    <location>
        <begin position="349"/>
        <end position="373"/>
    </location>
</feature>
<dbReference type="Gene3D" id="1.20.1250.20">
    <property type="entry name" value="MFS general substrate transporter like domains"/>
    <property type="match status" value="1"/>
</dbReference>
<feature type="transmembrane region" description="Helical" evidence="8">
    <location>
        <begin position="283"/>
        <end position="305"/>
    </location>
</feature>
<dbReference type="InterPro" id="IPR036259">
    <property type="entry name" value="MFS_trans_sf"/>
</dbReference>
<keyword evidence="6 8" id="KW-1133">Transmembrane helix</keyword>